<evidence type="ECO:0000256" key="6">
    <source>
        <dbReference type="SAM" id="SignalP"/>
    </source>
</evidence>
<evidence type="ECO:0000256" key="5">
    <source>
        <dbReference type="ARBA" id="ARBA00022729"/>
    </source>
</evidence>
<evidence type="ECO:0000256" key="3">
    <source>
        <dbReference type="ARBA" id="ARBA00022471"/>
    </source>
</evidence>
<dbReference type="GO" id="GO:0060320">
    <property type="term" value="P:rejection of self pollen"/>
    <property type="evidence" value="ECO:0007669"/>
    <property type="project" value="UniProtKB-KW"/>
</dbReference>
<proteinExistence type="inferred from homology"/>
<evidence type="ECO:0000313" key="8">
    <source>
        <dbReference type="Proteomes" id="UP000712600"/>
    </source>
</evidence>
<dbReference type="Pfam" id="PF05938">
    <property type="entry name" value="Self-incomp_S1"/>
    <property type="match status" value="1"/>
</dbReference>
<gene>
    <name evidence="7" type="ORF">F2Q69_00060061</name>
</gene>
<comment type="similarity">
    <text evidence="2">Belongs to the plant self-incompatibility (S1) protein family.</text>
</comment>
<keyword evidence="5 6" id="KW-0732">Signal</keyword>
<feature type="chain" id="PRO_5035778101" description="S-protein homolog" evidence="6">
    <location>
        <begin position="25"/>
        <end position="351"/>
    </location>
</feature>
<evidence type="ECO:0000256" key="1">
    <source>
        <dbReference type="ARBA" id="ARBA00004613"/>
    </source>
</evidence>
<evidence type="ECO:0000256" key="4">
    <source>
        <dbReference type="ARBA" id="ARBA00022525"/>
    </source>
</evidence>
<evidence type="ECO:0000313" key="7">
    <source>
        <dbReference type="EMBL" id="KAF3570516.1"/>
    </source>
</evidence>
<evidence type="ECO:0008006" key="9">
    <source>
        <dbReference type="Google" id="ProtNLM"/>
    </source>
</evidence>
<protein>
    <recommendedName>
        <fullName evidence="9">S-protein homolog</fullName>
    </recommendedName>
</protein>
<dbReference type="PANTHER" id="PTHR31232:SF144">
    <property type="entry name" value="S-PROTEIN HOMOLOG 2"/>
    <property type="match status" value="1"/>
</dbReference>
<feature type="signal peptide" evidence="6">
    <location>
        <begin position="1"/>
        <end position="24"/>
    </location>
</feature>
<dbReference type="AlphaFoldDB" id="A0A8S9RCM4"/>
<accession>A0A8S9RCM4</accession>
<reference evidence="7" key="1">
    <citation type="submission" date="2019-12" db="EMBL/GenBank/DDBJ databases">
        <title>Genome sequencing and annotation of Brassica cretica.</title>
        <authorList>
            <person name="Studholme D.J."/>
            <person name="Sarris P."/>
        </authorList>
    </citation>
    <scope>NUCLEOTIDE SEQUENCE</scope>
    <source>
        <strain evidence="7">PFS-109/04</strain>
        <tissue evidence="7">Leaf</tissue>
    </source>
</reference>
<dbReference type="Proteomes" id="UP000712600">
    <property type="component" value="Unassembled WGS sequence"/>
</dbReference>
<evidence type="ECO:0000256" key="2">
    <source>
        <dbReference type="ARBA" id="ARBA00005581"/>
    </source>
</evidence>
<comment type="subcellular location">
    <subcellularLocation>
        <location evidence="1">Secreted</location>
    </subcellularLocation>
</comment>
<comment type="caution">
    <text evidence="7">The sequence shown here is derived from an EMBL/GenBank/DDBJ whole genome shotgun (WGS) entry which is preliminary data.</text>
</comment>
<name>A0A8S9RCM4_BRACR</name>
<keyword evidence="3" id="KW-0713">Self-incompatibility</keyword>
<organism evidence="7 8">
    <name type="scientific">Brassica cretica</name>
    <name type="common">Mustard</name>
    <dbReference type="NCBI Taxonomy" id="69181"/>
    <lineage>
        <taxon>Eukaryota</taxon>
        <taxon>Viridiplantae</taxon>
        <taxon>Streptophyta</taxon>
        <taxon>Embryophyta</taxon>
        <taxon>Tracheophyta</taxon>
        <taxon>Spermatophyta</taxon>
        <taxon>Magnoliopsida</taxon>
        <taxon>eudicotyledons</taxon>
        <taxon>Gunneridae</taxon>
        <taxon>Pentapetalae</taxon>
        <taxon>rosids</taxon>
        <taxon>malvids</taxon>
        <taxon>Brassicales</taxon>
        <taxon>Brassicaceae</taxon>
        <taxon>Brassiceae</taxon>
        <taxon>Brassica</taxon>
    </lineage>
</organism>
<dbReference type="GO" id="GO:0005576">
    <property type="term" value="C:extracellular region"/>
    <property type="evidence" value="ECO:0007669"/>
    <property type="project" value="UniProtKB-SubCell"/>
</dbReference>
<dbReference type="InterPro" id="IPR010264">
    <property type="entry name" value="Self-incomp_S1"/>
</dbReference>
<dbReference type="EMBL" id="QGKX02000095">
    <property type="protein sequence ID" value="KAF3570516.1"/>
    <property type="molecule type" value="Genomic_DNA"/>
</dbReference>
<keyword evidence="4" id="KW-0964">Secreted</keyword>
<dbReference type="PANTHER" id="PTHR31232">
    <property type="match status" value="1"/>
</dbReference>
<sequence>MDIPKRYPSLFILIVFIATDLSHADTRNNIPVANGPSLLSTNDVFNPFGKITVEIINDIGGTVSLPFHCKSKNDDFGDRSLQPGGSWSFSFKRQFFGRTLFFCSFAFPNGSYYFDIFRDHRDTAGDDWCQNCTSSTDLREALLEPHRFPENRSLLDPISLLLPQLGSWTILHANEPKNRVAQAIASSVIAENRTQSYIAIGGPGREISDDGGGGFNGGSCDGEKEEIFPVAEMMVVKLQIDHAVTTRKSLYADTTEEENVVVHQICDREALAATGINAARRIVRGGGDNFAKQPIPTTEPPVYSINKHPQTLCGGGEFSSDVDFQLVEVVRKKVLVEVMASPEEYIKPPCH</sequence>